<dbReference type="Proteomes" id="UP000647133">
    <property type="component" value="Unassembled WGS sequence"/>
</dbReference>
<evidence type="ECO:0000313" key="1">
    <source>
        <dbReference type="EMBL" id="MBD8490685.1"/>
    </source>
</evidence>
<accession>A0ABR9ARY8</accession>
<evidence type="ECO:0000313" key="2">
    <source>
        <dbReference type="Proteomes" id="UP000647133"/>
    </source>
</evidence>
<reference evidence="1 2" key="1">
    <citation type="submission" date="2020-09" db="EMBL/GenBank/DDBJ databases">
        <title>Echinicola sp. CAU 1574 isolated from sand of Sido Beach.</title>
        <authorList>
            <person name="Kim W."/>
        </authorList>
    </citation>
    <scope>NUCLEOTIDE SEQUENCE [LARGE SCALE GENOMIC DNA]</scope>
    <source>
        <strain evidence="1 2">CAU 1574</strain>
    </source>
</reference>
<organism evidence="1 2">
    <name type="scientific">Echinicola arenosa</name>
    <dbReference type="NCBI Taxonomy" id="2774144"/>
    <lineage>
        <taxon>Bacteria</taxon>
        <taxon>Pseudomonadati</taxon>
        <taxon>Bacteroidota</taxon>
        <taxon>Cytophagia</taxon>
        <taxon>Cytophagales</taxon>
        <taxon>Cyclobacteriaceae</taxon>
        <taxon>Echinicola</taxon>
    </lineage>
</organism>
<dbReference type="EMBL" id="JACYTQ010000007">
    <property type="protein sequence ID" value="MBD8490685.1"/>
    <property type="molecule type" value="Genomic_DNA"/>
</dbReference>
<sequence length="108" mass="12861">MNYCKPEVIVMKEDFILTQCEHCGRIGMMYGQCMVSFSRLDFKGFCLYIDELSFEGDYSPFYDGVDRIVLETYHMDIQFTLPEEEFYRLKGCLQEAQMQLQIYDLLKN</sequence>
<comment type="caution">
    <text evidence="1">The sequence shown here is derived from an EMBL/GenBank/DDBJ whole genome shotgun (WGS) entry which is preliminary data.</text>
</comment>
<name>A0ABR9ARY8_9BACT</name>
<evidence type="ECO:0008006" key="3">
    <source>
        <dbReference type="Google" id="ProtNLM"/>
    </source>
</evidence>
<proteinExistence type="predicted"/>
<dbReference type="RefSeq" id="WP_192011552.1">
    <property type="nucleotide sequence ID" value="NZ_JACYTQ010000007.1"/>
</dbReference>
<protein>
    <recommendedName>
        <fullName evidence="3">CDI immunity protein domain-containing protein</fullName>
    </recommendedName>
</protein>
<gene>
    <name evidence="1" type="ORF">IFO69_18175</name>
</gene>
<keyword evidence="2" id="KW-1185">Reference proteome</keyword>